<proteinExistence type="inferred from homology"/>
<dbReference type="Proteomes" id="UP000232196">
    <property type="component" value="Unassembled WGS sequence"/>
</dbReference>
<organism evidence="4 5">
    <name type="scientific">Leptospira hartskeerlii</name>
    <dbReference type="NCBI Taxonomy" id="2023177"/>
    <lineage>
        <taxon>Bacteria</taxon>
        <taxon>Pseudomonadati</taxon>
        <taxon>Spirochaetota</taxon>
        <taxon>Spirochaetia</taxon>
        <taxon>Leptospirales</taxon>
        <taxon>Leptospiraceae</taxon>
        <taxon>Leptospira</taxon>
    </lineage>
</organism>
<dbReference type="GO" id="GO:0043856">
    <property type="term" value="F:anti-sigma factor antagonist activity"/>
    <property type="evidence" value="ECO:0007669"/>
    <property type="project" value="InterPro"/>
</dbReference>
<dbReference type="OrthoDB" id="9793697at2"/>
<protein>
    <recommendedName>
        <fullName evidence="2">Anti-sigma factor antagonist</fullName>
    </recommendedName>
</protein>
<dbReference type="RefSeq" id="WP_086446186.1">
    <property type="nucleotide sequence ID" value="NZ_NPDL01000008.1"/>
</dbReference>
<gene>
    <name evidence="4" type="ORF">CH357_11055</name>
</gene>
<dbReference type="InterPro" id="IPR036513">
    <property type="entry name" value="STAS_dom_sf"/>
</dbReference>
<evidence type="ECO:0000256" key="2">
    <source>
        <dbReference type="RuleBase" id="RU003749"/>
    </source>
</evidence>
<feature type="domain" description="STAS" evidence="3">
    <location>
        <begin position="1"/>
        <end position="110"/>
    </location>
</feature>
<dbReference type="CDD" id="cd07043">
    <property type="entry name" value="STAS_anti-anti-sigma_factors"/>
    <property type="match status" value="1"/>
</dbReference>
<dbReference type="InterPro" id="IPR003658">
    <property type="entry name" value="Anti-sigma_ant"/>
</dbReference>
<reference evidence="4 5" key="1">
    <citation type="submission" date="2017-07" db="EMBL/GenBank/DDBJ databases">
        <title>Leptospira spp. isolated from tropical soils.</title>
        <authorList>
            <person name="Thibeaux R."/>
            <person name="Iraola G."/>
            <person name="Ferres I."/>
            <person name="Bierque E."/>
            <person name="Girault D."/>
            <person name="Soupe-Gilbert M.-E."/>
            <person name="Picardeau M."/>
            <person name="Goarant C."/>
        </authorList>
    </citation>
    <scope>NUCLEOTIDE SEQUENCE [LARGE SCALE GENOMIC DNA]</scope>
    <source>
        <strain evidence="4 5">MCA1-C-A1</strain>
    </source>
</reference>
<sequence length="112" mass="12625">MLDHKVQDGVLIVYLKGRLDVSIANEVEENLNDLIDNQGHTKVILNMQDVDYMSSSGFRACISTLRKLNAKEGGLKICGIKPAVKRIFDVIELTSLFDIRETEDEALRTFRA</sequence>
<comment type="caution">
    <text evidence="4">The sequence shown here is derived from an EMBL/GenBank/DDBJ whole genome shotgun (WGS) entry which is preliminary data.</text>
</comment>
<accession>A0A2M9XCY9</accession>
<dbReference type="AlphaFoldDB" id="A0A2M9XCY9"/>
<evidence type="ECO:0000313" key="4">
    <source>
        <dbReference type="EMBL" id="PJZ25449.1"/>
    </source>
</evidence>
<keyword evidence="5" id="KW-1185">Reference proteome</keyword>
<dbReference type="PROSITE" id="PS50801">
    <property type="entry name" value="STAS"/>
    <property type="match status" value="1"/>
</dbReference>
<name>A0A2M9XCY9_9LEPT</name>
<dbReference type="PANTHER" id="PTHR33495:SF2">
    <property type="entry name" value="ANTI-SIGMA FACTOR ANTAGONIST TM_1081-RELATED"/>
    <property type="match status" value="1"/>
</dbReference>
<dbReference type="EMBL" id="NPDN01000005">
    <property type="protein sequence ID" value="PJZ25449.1"/>
    <property type="molecule type" value="Genomic_DNA"/>
</dbReference>
<evidence type="ECO:0000313" key="5">
    <source>
        <dbReference type="Proteomes" id="UP000232196"/>
    </source>
</evidence>
<dbReference type="PANTHER" id="PTHR33495">
    <property type="entry name" value="ANTI-SIGMA FACTOR ANTAGONIST TM_1081-RELATED-RELATED"/>
    <property type="match status" value="1"/>
</dbReference>
<dbReference type="Gene3D" id="3.30.750.24">
    <property type="entry name" value="STAS domain"/>
    <property type="match status" value="1"/>
</dbReference>
<evidence type="ECO:0000256" key="1">
    <source>
        <dbReference type="ARBA" id="ARBA00009013"/>
    </source>
</evidence>
<dbReference type="SUPFAM" id="SSF52091">
    <property type="entry name" value="SpoIIaa-like"/>
    <property type="match status" value="1"/>
</dbReference>
<dbReference type="Pfam" id="PF01740">
    <property type="entry name" value="STAS"/>
    <property type="match status" value="1"/>
</dbReference>
<comment type="similarity">
    <text evidence="1 2">Belongs to the anti-sigma-factor antagonist family.</text>
</comment>
<dbReference type="NCBIfam" id="TIGR00377">
    <property type="entry name" value="ant_ant_sig"/>
    <property type="match status" value="1"/>
</dbReference>
<evidence type="ECO:0000259" key="3">
    <source>
        <dbReference type="PROSITE" id="PS50801"/>
    </source>
</evidence>
<dbReference type="InterPro" id="IPR002645">
    <property type="entry name" value="STAS_dom"/>
</dbReference>